<accession>A0A5N5T6V5</accession>
<dbReference type="PANTHER" id="PTHR45792:SF2">
    <property type="entry name" value="DIACYLGLYCEROL LIPASE-BETA"/>
    <property type="match status" value="1"/>
</dbReference>
<feature type="transmembrane region" description="Helical" evidence="4">
    <location>
        <begin position="107"/>
        <end position="129"/>
    </location>
</feature>
<evidence type="ECO:0000256" key="1">
    <source>
        <dbReference type="ARBA" id="ARBA00022801"/>
    </source>
</evidence>
<comment type="caution">
    <text evidence="5">The sequence shown here is derived from an EMBL/GenBank/DDBJ whole genome shotgun (WGS) entry which is preliminary data.</text>
</comment>
<dbReference type="GO" id="GO:0046340">
    <property type="term" value="P:diacylglycerol catabolic process"/>
    <property type="evidence" value="ECO:0007669"/>
    <property type="project" value="TreeGrafter"/>
</dbReference>
<protein>
    <submittedName>
        <fullName evidence="5">Sn1-specific diacylglycerol lipase beta</fullName>
    </submittedName>
</protein>
<feature type="transmembrane region" description="Helical" evidence="4">
    <location>
        <begin position="20"/>
        <end position="41"/>
    </location>
</feature>
<dbReference type="GO" id="GO:0019369">
    <property type="term" value="P:arachidonate metabolic process"/>
    <property type="evidence" value="ECO:0007669"/>
    <property type="project" value="TreeGrafter"/>
</dbReference>
<sequence length="147" mass="16620">MPSLVVFGRRWRIGSDDFVFPGIFEAVVRAAWLILTLVLFYEHIRDSEKIDPDGTSCKKGETLIRIYVIGVLVILSLSFLLSVTLAIHSAKGTIMTTAPRRYVPQILIFRVVFGVFEIGWNILGTLWLYSDQVQCEKSSAIWVLLEG</sequence>
<dbReference type="GO" id="GO:0005886">
    <property type="term" value="C:plasma membrane"/>
    <property type="evidence" value="ECO:0007669"/>
    <property type="project" value="TreeGrafter"/>
</dbReference>
<evidence type="ECO:0000313" key="6">
    <source>
        <dbReference type="Proteomes" id="UP000326759"/>
    </source>
</evidence>
<keyword evidence="2" id="KW-0442">Lipid degradation</keyword>
<dbReference type="EMBL" id="SEYY01008845">
    <property type="protein sequence ID" value="KAB7502007.1"/>
    <property type="molecule type" value="Genomic_DNA"/>
</dbReference>
<name>A0A5N5T6V5_9CRUS</name>
<organism evidence="5 6">
    <name type="scientific">Armadillidium nasatum</name>
    <dbReference type="NCBI Taxonomy" id="96803"/>
    <lineage>
        <taxon>Eukaryota</taxon>
        <taxon>Metazoa</taxon>
        <taxon>Ecdysozoa</taxon>
        <taxon>Arthropoda</taxon>
        <taxon>Crustacea</taxon>
        <taxon>Multicrustacea</taxon>
        <taxon>Malacostraca</taxon>
        <taxon>Eumalacostraca</taxon>
        <taxon>Peracarida</taxon>
        <taxon>Isopoda</taxon>
        <taxon>Oniscidea</taxon>
        <taxon>Crinocheta</taxon>
        <taxon>Armadillidiidae</taxon>
        <taxon>Armadillidium</taxon>
    </lineage>
</organism>
<proteinExistence type="predicted"/>
<evidence type="ECO:0000256" key="3">
    <source>
        <dbReference type="ARBA" id="ARBA00023098"/>
    </source>
</evidence>
<dbReference type="Proteomes" id="UP000326759">
    <property type="component" value="Unassembled WGS sequence"/>
</dbReference>
<keyword evidence="4" id="KW-1133">Transmembrane helix</keyword>
<evidence type="ECO:0000256" key="4">
    <source>
        <dbReference type="SAM" id="Phobius"/>
    </source>
</evidence>
<keyword evidence="4" id="KW-0812">Transmembrane</keyword>
<keyword evidence="1" id="KW-0378">Hydrolase</keyword>
<evidence type="ECO:0000256" key="2">
    <source>
        <dbReference type="ARBA" id="ARBA00022963"/>
    </source>
</evidence>
<dbReference type="OrthoDB" id="438440at2759"/>
<dbReference type="GO" id="GO:0005737">
    <property type="term" value="C:cytoplasm"/>
    <property type="evidence" value="ECO:0007669"/>
    <property type="project" value="TreeGrafter"/>
</dbReference>
<keyword evidence="4" id="KW-0472">Membrane</keyword>
<reference evidence="5 6" key="1">
    <citation type="journal article" date="2019" name="PLoS Biol.">
        <title>Sex chromosomes control vertical transmission of feminizing Wolbachia symbionts in an isopod.</title>
        <authorList>
            <person name="Becking T."/>
            <person name="Chebbi M.A."/>
            <person name="Giraud I."/>
            <person name="Moumen B."/>
            <person name="Laverre T."/>
            <person name="Caubet Y."/>
            <person name="Peccoud J."/>
            <person name="Gilbert C."/>
            <person name="Cordaux R."/>
        </authorList>
    </citation>
    <scope>NUCLEOTIDE SEQUENCE [LARGE SCALE GENOMIC DNA]</scope>
    <source>
        <strain evidence="5">ANa2</strain>
        <tissue evidence="5">Whole body excluding digestive tract and cuticle</tissue>
    </source>
</reference>
<evidence type="ECO:0000313" key="5">
    <source>
        <dbReference type="EMBL" id="KAB7502007.1"/>
    </source>
</evidence>
<dbReference type="PANTHER" id="PTHR45792">
    <property type="entry name" value="DIACYLGLYCEROL LIPASE HOMOLOG-RELATED"/>
    <property type="match status" value="1"/>
</dbReference>
<dbReference type="AlphaFoldDB" id="A0A5N5T6V5"/>
<gene>
    <name evidence="5" type="primary">DAGLB_0</name>
    <name evidence="5" type="ORF">Anas_12259</name>
</gene>
<keyword evidence="3" id="KW-0443">Lipid metabolism</keyword>
<dbReference type="InterPro" id="IPR052214">
    <property type="entry name" value="DAG_Lipase-Related"/>
</dbReference>
<feature type="transmembrane region" description="Helical" evidence="4">
    <location>
        <begin position="62"/>
        <end position="87"/>
    </location>
</feature>
<keyword evidence="6" id="KW-1185">Reference proteome</keyword>
<dbReference type="GO" id="GO:0004806">
    <property type="term" value="F:triacylglycerol lipase activity"/>
    <property type="evidence" value="ECO:0007669"/>
    <property type="project" value="TreeGrafter"/>
</dbReference>
<dbReference type="GO" id="GO:0022008">
    <property type="term" value="P:neurogenesis"/>
    <property type="evidence" value="ECO:0007669"/>
    <property type="project" value="TreeGrafter"/>
</dbReference>